<keyword evidence="5 7" id="KW-1015">Disulfide bond</keyword>
<dbReference type="GO" id="GO:0042151">
    <property type="term" value="C:nematocyst"/>
    <property type="evidence" value="ECO:0007669"/>
    <property type="project" value="UniProtKB-SubCell"/>
</dbReference>
<feature type="domain" description="Thyroglobulin type-1" evidence="10">
    <location>
        <begin position="101"/>
        <end position="185"/>
    </location>
</feature>
<keyword evidence="3" id="KW-0646">Protease inhibitor</keyword>
<keyword evidence="4" id="KW-0722">Serine protease inhibitor</keyword>
<sequence length="226" mass="25742">MAINYVVLLSLFSLLLISGVNGDKDEEQTSGICTQKKITGMCMGYFPRFYYNRDWNNCTRFIYGGCRGNGNNFESKEECEKTCLVHANNKQSSSDEQENQEGPCVAAIKLKIKKKMLKESIMSVMLKGVPQFRMKYTPTCDDEGYFTPMQCLSDESKCWCVDRLGNKIENSREKPTRGKPHELDCSDKKSCNIKNKTKMQLEKSCFSLGLGGYQQTLLGDDRWSTK</sequence>
<dbReference type="SMART" id="SM00131">
    <property type="entry name" value="KU"/>
    <property type="match status" value="1"/>
</dbReference>
<dbReference type="Proteomes" id="UP001163046">
    <property type="component" value="Unassembled WGS sequence"/>
</dbReference>
<dbReference type="CDD" id="cd00109">
    <property type="entry name" value="Kunitz-type"/>
    <property type="match status" value="1"/>
</dbReference>
<dbReference type="SUPFAM" id="SSF57362">
    <property type="entry name" value="BPTI-like"/>
    <property type="match status" value="1"/>
</dbReference>
<name>A0A9W9ZP14_9CNID</name>
<comment type="caution">
    <text evidence="11">The sequence shown here is derived from an EMBL/GenBank/DDBJ whole genome shotgun (WGS) entry which is preliminary data.</text>
</comment>
<feature type="chain" id="PRO_5040940017" evidence="8">
    <location>
        <begin position="23"/>
        <end position="226"/>
    </location>
</feature>
<keyword evidence="8" id="KW-0732">Signal</keyword>
<dbReference type="SMART" id="SM00211">
    <property type="entry name" value="TY"/>
    <property type="match status" value="1"/>
</dbReference>
<evidence type="ECO:0000259" key="9">
    <source>
        <dbReference type="PROSITE" id="PS50279"/>
    </source>
</evidence>
<proteinExistence type="inferred from homology"/>
<evidence type="ECO:0000313" key="12">
    <source>
        <dbReference type="Proteomes" id="UP001163046"/>
    </source>
</evidence>
<dbReference type="PRINTS" id="PR00759">
    <property type="entry name" value="BASICPTASE"/>
</dbReference>
<gene>
    <name evidence="11" type="primary">mec-1</name>
    <name evidence="11" type="ORF">OS493_017498</name>
</gene>
<dbReference type="PROSITE" id="PS00280">
    <property type="entry name" value="BPTI_KUNITZ_1"/>
    <property type="match status" value="1"/>
</dbReference>
<dbReference type="PANTHER" id="PTHR47247:SF1">
    <property type="entry name" value="KUNITZ-TYPE PROTEASE INHIBITOR 2"/>
    <property type="match status" value="1"/>
</dbReference>
<dbReference type="Gene3D" id="4.10.800.10">
    <property type="entry name" value="Thyroglobulin type-1"/>
    <property type="match status" value="1"/>
</dbReference>
<dbReference type="InterPro" id="IPR036880">
    <property type="entry name" value="Kunitz_BPTI_sf"/>
</dbReference>
<organism evidence="11 12">
    <name type="scientific">Desmophyllum pertusum</name>
    <dbReference type="NCBI Taxonomy" id="174260"/>
    <lineage>
        <taxon>Eukaryota</taxon>
        <taxon>Metazoa</taxon>
        <taxon>Cnidaria</taxon>
        <taxon>Anthozoa</taxon>
        <taxon>Hexacorallia</taxon>
        <taxon>Scleractinia</taxon>
        <taxon>Caryophylliina</taxon>
        <taxon>Caryophylliidae</taxon>
        <taxon>Desmophyllum</taxon>
    </lineage>
</organism>
<evidence type="ECO:0000256" key="5">
    <source>
        <dbReference type="ARBA" id="ARBA00023157"/>
    </source>
</evidence>
<dbReference type="Pfam" id="PF00014">
    <property type="entry name" value="Kunitz_BPTI"/>
    <property type="match status" value="1"/>
</dbReference>
<accession>A0A9W9ZP14</accession>
<dbReference type="InterPro" id="IPR002223">
    <property type="entry name" value="Kunitz_BPTI"/>
</dbReference>
<dbReference type="OrthoDB" id="4473401at2759"/>
<comment type="similarity">
    <text evidence="2">Belongs to the venom Kunitz-type family. Sea anemone type 2 potassium channel toxin subfamily.</text>
</comment>
<evidence type="ECO:0000259" key="10">
    <source>
        <dbReference type="PROSITE" id="PS51162"/>
    </source>
</evidence>
<evidence type="ECO:0000256" key="6">
    <source>
        <dbReference type="ARBA" id="ARBA00023331"/>
    </source>
</evidence>
<dbReference type="PROSITE" id="PS51162">
    <property type="entry name" value="THYROGLOBULIN_1_2"/>
    <property type="match status" value="1"/>
</dbReference>
<dbReference type="AlphaFoldDB" id="A0A9W9ZP14"/>
<dbReference type="Pfam" id="PF00086">
    <property type="entry name" value="Thyroglobulin_1"/>
    <property type="match status" value="1"/>
</dbReference>
<dbReference type="InterPro" id="IPR036857">
    <property type="entry name" value="Thyroglobulin_1_sf"/>
</dbReference>
<feature type="signal peptide" evidence="8">
    <location>
        <begin position="1"/>
        <end position="22"/>
    </location>
</feature>
<dbReference type="PROSITE" id="PS00484">
    <property type="entry name" value="THYROGLOBULIN_1_1"/>
    <property type="match status" value="1"/>
</dbReference>
<reference evidence="11" key="1">
    <citation type="submission" date="2023-01" db="EMBL/GenBank/DDBJ databases">
        <title>Genome assembly of the deep-sea coral Lophelia pertusa.</title>
        <authorList>
            <person name="Herrera S."/>
            <person name="Cordes E."/>
        </authorList>
    </citation>
    <scope>NUCLEOTIDE SEQUENCE</scope>
    <source>
        <strain evidence="11">USNM1676648</strain>
        <tissue evidence="11">Polyp</tissue>
    </source>
</reference>
<comment type="caution">
    <text evidence="7">Lacks conserved residue(s) required for the propagation of feature annotation.</text>
</comment>
<dbReference type="PROSITE" id="PS50279">
    <property type="entry name" value="BPTI_KUNITZ_2"/>
    <property type="match status" value="1"/>
</dbReference>
<evidence type="ECO:0000256" key="4">
    <source>
        <dbReference type="ARBA" id="ARBA00022900"/>
    </source>
</evidence>
<protein>
    <submittedName>
        <fullName evidence="11">Serine-type endopeptidase inhibitor</fullName>
    </submittedName>
</protein>
<feature type="disulfide bond" evidence="7">
    <location>
        <begin position="151"/>
        <end position="158"/>
    </location>
</feature>
<evidence type="ECO:0000256" key="2">
    <source>
        <dbReference type="ARBA" id="ARBA00007226"/>
    </source>
</evidence>
<comment type="subcellular location">
    <subcellularLocation>
        <location evidence="1">Nematocyst</location>
    </subcellularLocation>
</comment>
<evidence type="ECO:0000256" key="8">
    <source>
        <dbReference type="SAM" id="SignalP"/>
    </source>
</evidence>
<dbReference type="EMBL" id="MU825882">
    <property type="protein sequence ID" value="KAJ7385127.1"/>
    <property type="molecule type" value="Genomic_DNA"/>
</dbReference>
<dbReference type="InterPro" id="IPR000716">
    <property type="entry name" value="Thyroglobulin_1"/>
</dbReference>
<dbReference type="PANTHER" id="PTHR47247">
    <property type="entry name" value="KUNITZ-TYPE PROTEASE INHIBITOR 2"/>
    <property type="match status" value="1"/>
</dbReference>
<evidence type="ECO:0000256" key="3">
    <source>
        <dbReference type="ARBA" id="ARBA00022690"/>
    </source>
</evidence>
<dbReference type="Gene3D" id="4.10.410.10">
    <property type="entry name" value="Pancreatic trypsin inhibitor Kunitz domain"/>
    <property type="match status" value="1"/>
</dbReference>
<dbReference type="CDD" id="cd00191">
    <property type="entry name" value="TY"/>
    <property type="match status" value="1"/>
</dbReference>
<keyword evidence="6" id="KW-0166">Nematocyst</keyword>
<dbReference type="InterPro" id="IPR020901">
    <property type="entry name" value="Prtase_inh_Kunz-CS"/>
</dbReference>
<evidence type="ECO:0000256" key="7">
    <source>
        <dbReference type="PROSITE-ProRule" id="PRU00500"/>
    </source>
</evidence>
<keyword evidence="12" id="KW-1185">Reference proteome</keyword>
<feature type="domain" description="BPTI/Kunitz inhibitor" evidence="9">
    <location>
        <begin position="33"/>
        <end position="83"/>
    </location>
</feature>
<dbReference type="SUPFAM" id="SSF57610">
    <property type="entry name" value="Thyroglobulin type-1 domain"/>
    <property type="match status" value="1"/>
</dbReference>
<dbReference type="FunFam" id="4.10.410.10:FF:000020">
    <property type="entry name" value="Collagen, type VI, alpha 3"/>
    <property type="match status" value="1"/>
</dbReference>
<dbReference type="GO" id="GO:0004867">
    <property type="term" value="F:serine-type endopeptidase inhibitor activity"/>
    <property type="evidence" value="ECO:0007669"/>
    <property type="project" value="UniProtKB-KW"/>
</dbReference>
<evidence type="ECO:0000313" key="11">
    <source>
        <dbReference type="EMBL" id="KAJ7385127.1"/>
    </source>
</evidence>
<evidence type="ECO:0000256" key="1">
    <source>
        <dbReference type="ARBA" id="ARBA00004532"/>
    </source>
</evidence>